<feature type="transmembrane region" description="Helical" evidence="7">
    <location>
        <begin position="312"/>
        <end position="332"/>
    </location>
</feature>
<keyword evidence="4 7" id="KW-1133">Transmembrane helix</keyword>
<evidence type="ECO:0000313" key="9">
    <source>
        <dbReference type="EMBL" id="KAJ7689820.1"/>
    </source>
</evidence>
<sequence length="626" mass="68003">MATSPTERDPLIKKPQAQANAEIAEADVKRRLGPLEISAANRRGILAGLWLATFLGSLNLTLVPTMMPSISSEFQKFNQASWLGTAYLLATCTFTPLYGRLCNVMGRRGANHTAIIFAAVGTIGCGLSRNMESLILARFIAGIGGGGIFTTSTIIVSDMYTLRDRGLVQGLASCFNGLGMGLGGPFGGIITDWLGWRAAFLLQIPLYAAAFFLTSYNIRYVTPGKSKSTKEVLKRIDYFGSLTLLISVGSLLVFLSTKYNESLPWSDARVIAPLVLAIVFFFCFLGVEIFIAPEPVMAPSMLRQKIPVLVSLSNFLVAACNFSITYFFPMWFQVVTLESASTAGLHLMPNSVSMSTGSMFAGWMMHRTGRYKKINLIFGIFPFVGAVLISLMREDSGPIQSWLSIIPLGFGNAVVLQTMLIALLAYLPESHMAVGTGFGQLFRGIGQVGGVAISSAIFQSRLDTELRKRIRTPDAEELILKIRQSSAFIRTLLPEQQRAARDSYAIGLKTVYIFAACSTFLAYCVRLPIPDQDLDKAHAKQRRVSAPPNTLTDGQNTNTSTPGASASSSSTPPDSPSENEDDAPTRPGHKHRRRLSTYESADGFMDLESDRIGGSARMVPRSADAN</sequence>
<dbReference type="PANTHER" id="PTHR23501">
    <property type="entry name" value="MAJOR FACILITATOR SUPERFAMILY"/>
    <property type="match status" value="1"/>
</dbReference>
<keyword evidence="10" id="KW-1185">Reference proteome</keyword>
<dbReference type="GO" id="GO:0015174">
    <property type="term" value="F:basic amino acid transmembrane transporter activity"/>
    <property type="evidence" value="ECO:0007669"/>
    <property type="project" value="TreeGrafter"/>
</dbReference>
<evidence type="ECO:0000256" key="1">
    <source>
        <dbReference type="ARBA" id="ARBA00004127"/>
    </source>
</evidence>
<dbReference type="AlphaFoldDB" id="A0AAD7GHW7"/>
<dbReference type="InterPro" id="IPR020846">
    <property type="entry name" value="MFS_dom"/>
</dbReference>
<evidence type="ECO:0000256" key="2">
    <source>
        <dbReference type="ARBA" id="ARBA00022448"/>
    </source>
</evidence>
<comment type="subcellular location">
    <subcellularLocation>
        <location evidence="1">Endomembrane system</location>
        <topology evidence="1">Multi-pass membrane protein</topology>
    </subcellularLocation>
</comment>
<accession>A0AAD7GHW7</accession>
<dbReference type="PANTHER" id="PTHR23501:SF191">
    <property type="entry name" value="VACUOLAR BASIC AMINO ACID TRANSPORTER 4"/>
    <property type="match status" value="1"/>
</dbReference>
<feature type="transmembrane region" description="Helical" evidence="7">
    <location>
        <begin position="196"/>
        <end position="216"/>
    </location>
</feature>
<feature type="transmembrane region" description="Helical" evidence="7">
    <location>
        <begin position="79"/>
        <end position="98"/>
    </location>
</feature>
<feature type="transmembrane region" description="Helical" evidence="7">
    <location>
        <begin position="110"/>
        <end position="129"/>
    </location>
</feature>
<dbReference type="Gene3D" id="1.20.1250.20">
    <property type="entry name" value="MFS general substrate transporter like domains"/>
    <property type="match status" value="1"/>
</dbReference>
<evidence type="ECO:0000256" key="5">
    <source>
        <dbReference type="ARBA" id="ARBA00023136"/>
    </source>
</evidence>
<evidence type="ECO:0000256" key="4">
    <source>
        <dbReference type="ARBA" id="ARBA00022989"/>
    </source>
</evidence>
<evidence type="ECO:0000313" key="10">
    <source>
        <dbReference type="Proteomes" id="UP001221757"/>
    </source>
</evidence>
<feature type="transmembrane region" description="Helical" evidence="7">
    <location>
        <begin position="45"/>
        <end position="67"/>
    </location>
</feature>
<evidence type="ECO:0000259" key="8">
    <source>
        <dbReference type="PROSITE" id="PS50850"/>
    </source>
</evidence>
<feature type="transmembrane region" description="Helical" evidence="7">
    <location>
        <begin position="376"/>
        <end position="393"/>
    </location>
</feature>
<name>A0AAD7GHW7_MYCRO</name>
<feature type="transmembrane region" description="Helical" evidence="7">
    <location>
        <begin position="405"/>
        <end position="427"/>
    </location>
</feature>
<evidence type="ECO:0000256" key="6">
    <source>
        <dbReference type="SAM" id="MobiDB-lite"/>
    </source>
</evidence>
<dbReference type="InterPro" id="IPR036259">
    <property type="entry name" value="MFS_trans_sf"/>
</dbReference>
<feature type="transmembrane region" description="Helical" evidence="7">
    <location>
        <begin position="270"/>
        <end position="291"/>
    </location>
</feature>
<feature type="compositionally biased region" description="Low complexity" evidence="6">
    <location>
        <begin position="556"/>
        <end position="572"/>
    </location>
</feature>
<keyword evidence="5 7" id="KW-0472">Membrane</keyword>
<dbReference type="GO" id="GO:0012505">
    <property type="term" value="C:endomembrane system"/>
    <property type="evidence" value="ECO:0007669"/>
    <property type="project" value="UniProtKB-SubCell"/>
</dbReference>
<dbReference type="SUPFAM" id="SSF103473">
    <property type="entry name" value="MFS general substrate transporter"/>
    <property type="match status" value="1"/>
</dbReference>
<feature type="transmembrane region" description="Helical" evidence="7">
    <location>
        <begin position="135"/>
        <end position="156"/>
    </location>
</feature>
<dbReference type="InterPro" id="IPR011701">
    <property type="entry name" value="MFS"/>
</dbReference>
<protein>
    <submittedName>
        <fullName evidence="9">Major facilitator superfamily domain-containing protein</fullName>
    </submittedName>
</protein>
<feature type="region of interest" description="Disordered" evidence="6">
    <location>
        <begin position="538"/>
        <end position="626"/>
    </location>
</feature>
<evidence type="ECO:0000256" key="7">
    <source>
        <dbReference type="SAM" id="Phobius"/>
    </source>
</evidence>
<dbReference type="Proteomes" id="UP001221757">
    <property type="component" value="Unassembled WGS sequence"/>
</dbReference>
<dbReference type="EMBL" id="JARKIE010000069">
    <property type="protein sequence ID" value="KAJ7689820.1"/>
    <property type="molecule type" value="Genomic_DNA"/>
</dbReference>
<organism evidence="9 10">
    <name type="scientific">Mycena rosella</name>
    <name type="common">Pink bonnet</name>
    <name type="synonym">Agaricus rosellus</name>
    <dbReference type="NCBI Taxonomy" id="1033263"/>
    <lineage>
        <taxon>Eukaryota</taxon>
        <taxon>Fungi</taxon>
        <taxon>Dikarya</taxon>
        <taxon>Basidiomycota</taxon>
        <taxon>Agaricomycotina</taxon>
        <taxon>Agaricomycetes</taxon>
        <taxon>Agaricomycetidae</taxon>
        <taxon>Agaricales</taxon>
        <taxon>Marasmiineae</taxon>
        <taxon>Mycenaceae</taxon>
        <taxon>Mycena</taxon>
    </lineage>
</organism>
<proteinExistence type="predicted"/>
<dbReference type="GO" id="GO:0005886">
    <property type="term" value="C:plasma membrane"/>
    <property type="evidence" value="ECO:0007669"/>
    <property type="project" value="TreeGrafter"/>
</dbReference>
<keyword evidence="3 7" id="KW-0812">Transmembrane</keyword>
<keyword evidence="2" id="KW-0813">Transport</keyword>
<feature type="transmembrane region" description="Helical" evidence="7">
    <location>
        <begin position="344"/>
        <end position="364"/>
    </location>
</feature>
<feature type="domain" description="Major facilitator superfamily (MFS) profile" evidence="8">
    <location>
        <begin position="45"/>
        <end position="533"/>
    </location>
</feature>
<gene>
    <name evidence="9" type="ORF">B0H17DRAFT_1065926</name>
</gene>
<comment type="caution">
    <text evidence="9">The sequence shown here is derived from an EMBL/GenBank/DDBJ whole genome shotgun (WGS) entry which is preliminary data.</text>
</comment>
<reference evidence="9" key="1">
    <citation type="submission" date="2023-03" db="EMBL/GenBank/DDBJ databases">
        <title>Massive genome expansion in bonnet fungi (Mycena s.s.) driven by repeated elements and novel gene families across ecological guilds.</title>
        <authorList>
            <consortium name="Lawrence Berkeley National Laboratory"/>
            <person name="Harder C.B."/>
            <person name="Miyauchi S."/>
            <person name="Viragh M."/>
            <person name="Kuo A."/>
            <person name="Thoen E."/>
            <person name="Andreopoulos B."/>
            <person name="Lu D."/>
            <person name="Skrede I."/>
            <person name="Drula E."/>
            <person name="Henrissat B."/>
            <person name="Morin E."/>
            <person name="Kohler A."/>
            <person name="Barry K."/>
            <person name="LaButti K."/>
            <person name="Morin E."/>
            <person name="Salamov A."/>
            <person name="Lipzen A."/>
            <person name="Mereny Z."/>
            <person name="Hegedus B."/>
            <person name="Baldrian P."/>
            <person name="Stursova M."/>
            <person name="Weitz H."/>
            <person name="Taylor A."/>
            <person name="Grigoriev I.V."/>
            <person name="Nagy L.G."/>
            <person name="Martin F."/>
            <person name="Kauserud H."/>
        </authorList>
    </citation>
    <scope>NUCLEOTIDE SEQUENCE</scope>
    <source>
        <strain evidence="9">CBHHK067</strain>
    </source>
</reference>
<feature type="transmembrane region" description="Helical" evidence="7">
    <location>
        <begin position="236"/>
        <end position="255"/>
    </location>
</feature>
<feature type="transmembrane region" description="Helical" evidence="7">
    <location>
        <begin position="168"/>
        <end position="190"/>
    </location>
</feature>
<dbReference type="Gene3D" id="1.20.1720.10">
    <property type="entry name" value="Multidrug resistance protein D"/>
    <property type="match status" value="1"/>
</dbReference>
<dbReference type="PROSITE" id="PS50850">
    <property type="entry name" value="MFS"/>
    <property type="match status" value="1"/>
</dbReference>
<dbReference type="GO" id="GO:0000329">
    <property type="term" value="C:fungal-type vacuole membrane"/>
    <property type="evidence" value="ECO:0007669"/>
    <property type="project" value="TreeGrafter"/>
</dbReference>
<dbReference type="Pfam" id="PF07690">
    <property type="entry name" value="MFS_1"/>
    <property type="match status" value="1"/>
</dbReference>
<evidence type="ECO:0000256" key="3">
    <source>
        <dbReference type="ARBA" id="ARBA00022692"/>
    </source>
</evidence>